<dbReference type="GO" id="GO:0012505">
    <property type="term" value="C:endomembrane system"/>
    <property type="evidence" value="ECO:0007669"/>
    <property type="project" value="UniProtKB-SubCell"/>
</dbReference>
<name>A0A923NCF8_9BACT</name>
<reference evidence="8" key="1">
    <citation type="submission" date="2020-08" db="EMBL/GenBank/DDBJ databases">
        <title>Pontibacter sp. SD6 16S ribosomal RNA gene Genome sequencing and assembly.</title>
        <authorList>
            <person name="Kang M."/>
        </authorList>
    </citation>
    <scope>NUCLEOTIDE SEQUENCE</scope>
    <source>
        <strain evidence="8">SD6</strain>
    </source>
</reference>
<feature type="region of interest" description="Disordered" evidence="5">
    <location>
        <begin position="139"/>
        <end position="180"/>
    </location>
</feature>
<feature type="domain" description="DUF1232" evidence="7">
    <location>
        <begin position="89"/>
        <end position="120"/>
    </location>
</feature>
<dbReference type="Pfam" id="PF06803">
    <property type="entry name" value="DUF1232"/>
    <property type="match status" value="1"/>
</dbReference>
<dbReference type="Proteomes" id="UP000603640">
    <property type="component" value="Unassembled WGS sequence"/>
</dbReference>
<evidence type="ECO:0000256" key="6">
    <source>
        <dbReference type="SAM" id="Phobius"/>
    </source>
</evidence>
<feature type="transmembrane region" description="Helical" evidence="6">
    <location>
        <begin position="79"/>
        <end position="99"/>
    </location>
</feature>
<keyword evidence="4 6" id="KW-0472">Membrane</keyword>
<dbReference type="InterPro" id="IPR010652">
    <property type="entry name" value="DUF1232"/>
</dbReference>
<dbReference type="EMBL" id="JACRVF010000007">
    <property type="protein sequence ID" value="MBC5994847.1"/>
    <property type="molecule type" value="Genomic_DNA"/>
</dbReference>
<evidence type="ECO:0000256" key="3">
    <source>
        <dbReference type="ARBA" id="ARBA00022989"/>
    </source>
</evidence>
<protein>
    <submittedName>
        <fullName evidence="8">DUF1232 domain-containing protein</fullName>
    </submittedName>
</protein>
<sequence>MENQRPDGKNVAESKIFKNILNKAEQYLKHPSKVAGLLNDAFKKATQSKSVGAIAGEVWENLQLLSRLIKAATAGEYKGIPTTTLVGGIAVILYFLMPIDVIPDFIPVLGLLDDASLLAWFMTSIKSELDKFKEWESHRPATETHHQHTEATHNADPSFGTPKYADRTEGTVEIETDKRE</sequence>
<evidence type="ECO:0000256" key="5">
    <source>
        <dbReference type="SAM" id="MobiDB-lite"/>
    </source>
</evidence>
<evidence type="ECO:0000313" key="9">
    <source>
        <dbReference type="Proteomes" id="UP000603640"/>
    </source>
</evidence>
<dbReference type="RefSeq" id="WP_187068881.1">
    <property type="nucleotide sequence ID" value="NZ_JACRVF010000007.1"/>
</dbReference>
<evidence type="ECO:0000313" key="8">
    <source>
        <dbReference type="EMBL" id="MBC5994847.1"/>
    </source>
</evidence>
<evidence type="ECO:0000256" key="2">
    <source>
        <dbReference type="ARBA" id="ARBA00022692"/>
    </source>
</evidence>
<gene>
    <name evidence="8" type="ORF">H8S84_18525</name>
</gene>
<keyword evidence="9" id="KW-1185">Reference proteome</keyword>
<evidence type="ECO:0000259" key="7">
    <source>
        <dbReference type="Pfam" id="PF06803"/>
    </source>
</evidence>
<dbReference type="AlphaFoldDB" id="A0A923NCF8"/>
<keyword evidence="3 6" id="KW-1133">Transmembrane helix</keyword>
<accession>A0A923NCF8</accession>
<feature type="compositionally biased region" description="Basic and acidic residues" evidence="5">
    <location>
        <begin position="164"/>
        <end position="180"/>
    </location>
</feature>
<organism evidence="8 9">
    <name type="scientific">Pontibacter cellulosilyticus</name>
    <dbReference type="NCBI Taxonomy" id="1720253"/>
    <lineage>
        <taxon>Bacteria</taxon>
        <taxon>Pseudomonadati</taxon>
        <taxon>Bacteroidota</taxon>
        <taxon>Cytophagia</taxon>
        <taxon>Cytophagales</taxon>
        <taxon>Hymenobacteraceae</taxon>
        <taxon>Pontibacter</taxon>
    </lineage>
</organism>
<comment type="caution">
    <text evidence="8">The sequence shown here is derived from an EMBL/GenBank/DDBJ whole genome shotgun (WGS) entry which is preliminary data.</text>
</comment>
<feature type="compositionally biased region" description="Basic and acidic residues" evidence="5">
    <location>
        <begin position="139"/>
        <end position="153"/>
    </location>
</feature>
<evidence type="ECO:0000256" key="4">
    <source>
        <dbReference type="ARBA" id="ARBA00023136"/>
    </source>
</evidence>
<comment type="subcellular location">
    <subcellularLocation>
        <location evidence="1">Endomembrane system</location>
        <topology evidence="1">Multi-pass membrane protein</topology>
    </subcellularLocation>
</comment>
<proteinExistence type="predicted"/>
<keyword evidence="2 6" id="KW-0812">Transmembrane</keyword>
<evidence type="ECO:0000256" key="1">
    <source>
        <dbReference type="ARBA" id="ARBA00004127"/>
    </source>
</evidence>